<dbReference type="RefSeq" id="WP_064780732.1">
    <property type="nucleotide sequence ID" value="NZ_JPVZ01000003.1"/>
</dbReference>
<evidence type="ECO:0000313" key="2">
    <source>
        <dbReference type="EMBL" id="OAZ10405.1"/>
    </source>
</evidence>
<evidence type="ECO:0000256" key="1">
    <source>
        <dbReference type="SAM" id="MobiDB-lite"/>
    </source>
</evidence>
<dbReference type="AlphaFoldDB" id="A0A853L2G8"/>
<reference evidence="2 3" key="1">
    <citation type="submission" date="2014-07" db="EMBL/GenBank/DDBJ databases">
        <title>Draft genome sequence of Thalassospira tepidiphila 1-1B.</title>
        <authorList>
            <person name="Lai Q."/>
            <person name="Shao Z."/>
        </authorList>
    </citation>
    <scope>NUCLEOTIDE SEQUENCE [LARGE SCALE GENOMIC DNA]</scope>
    <source>
        <strain evidence="2 3">MCCC 1A03514</strain>
    </source>
</reference>
<feature type="compositionally biased region" description="Basic and acidic residues" evidence="1">
    <location>
        <begin position="497"/>
        <end position="508"/>
    </location>
</feature>
<dbReference type="EMBL" id="JPVZ01000003">
    <property type="protein sequence ID" value="OAZ10405.1"/>
    <property type="molecule type" value="Genomic_DNA"/>
</dbReference>
<accession>A0A853L2G8</accession>
<sequence>MLSWMFNRQKNAGNGGLDDKASAKLRDLADTVRTIAPETFGSDTGRVQGRAIPRRHVSENNADASALEHAARLSSELDALDDAEDVPDFDSDVRMDVARRLRRHLTDLSPSERLEMVDEFVSAIANMGDCYRPQVIALIEQELGHTPYMTRQAANRLRQDIQAIGRVSIADYIELLSDSDFLDIMRGRGEFIQTAAERERAELEAAAKARLIEQQAEKEKGGLLNRLLSSDDAPRNVVPMTPHFVEKTAKPKVPENDILGGQNRISRQAQRRIAHFIMASLFDTLVEQGRMRTEVARALRQSVRQRIEKARFENRMLMPSRDRDMDVEIADNEMVDNDVVEATDAKMTIDQYVLDALSRNDDVLVVQALAHYAQIRANAVSKILDSGSARAITALAWRAGMTAPAAVVLQISNGIPESAIESPAAGGRFAMAAADMDWYIDFFSDMKPVASRMKVEKESESAPASAQTAKPSGRTMSRGQGLRPRSGRNSGGLEGLVSDRRSKGLKED</sequence>
<feature type="region of interest" description="Disordered" evidence="1">
    <location>
        <begin position="454"/>
        <end position="508"/>
    </location>
</feature>
<proteinExistence type="predicted"/>
<comment type="caution">
    <text evidence="2">The sequence shown here is derived from an EMBL/GenBank/DDBJ whole genome shotgun (WGS) entry which is preliminary data.</text>
</comment>
<organism evidence="2 3">
    <name type="scientific">Thalassospira tepidiphila MCCC 1A03514</name>
    <dbReference type="NCBI Taxonomy" id="1177930"/>
    <lineage>
        <taxon>Bacteria</taxon>
        <taxon>Pseudomonadati</taxon>
        <taxon>Pseudomonadota</taxon>
        <taxon>Alphaproteobacteria</taxon>
        <taxon>Rhodospirillales</taxon>
        <taxon>Thalassospiraceae</taxon>
        <taxon>Thalassospira</taxon>
    </lineage>
</organism>
<gene>
    <name evidence="2" type="ORF">TH4_09250</name>
</gene>
<name>A0A853L2G8_9PROT</name>
<evidence type="ECO:0000313" key="3">
    <source>
        <dbReference type="Proteomes" id="UP000094009"/>
    </source>
</evidence>
<evidence type="ECO:0008006" key="4">
    <source>
        <dbReference type="Google" id="ProtNLM"/>
    </source>
</evidence>
<dbReference type="Proteomes" id="UP000094009">
    <property type="component" value="Unassembled WGS sequence"/>
</dbReference>
<feature type="compositionally biased region" description="Polar residues" evidence="1">
    <location>
        <begin position="462"/>
        <end position="478"/>
    </location>
</feature>
<feature type="region of interest" description="Disordered" evidence="1">
    <location>
        <begin position="39"/>
        <end position="62"/>
    </location>
</feature>
<protein>
    <recommendedName>
        <fullName evidence="4">DUF2336 domain-containing protein</fullName>
    </recommendedName>
</protein>